<evidence type="ECO:0000256" key="1">
    <source>
        <dbReference type="SAM" id="SignalP"/>
    </source>
</evidence>
<evidence type="ECO:0000313" key="3">
    <source>
        <dbReference type="Proteomes" id="UP000195766"/>
    </source>
</evidence>
<name>A0A1R4GH22_BREDI</name>
<reference evidence="2 3" key="1">
    <citation type="submission" date="2017-02" db="EMBL/GenBank/DDBJ databases">
        <authorList>
            <person name="Peterson S.W."/>
        </authorList>
    </citation>
    <scope>NUCLEOTIDE SEQUENCE [LARGE SCALE GENOMIC DNA]</scope>
    <source>
        <strain evidence="2 3">3F5N</strain>
    </source>
</reference>
<protein>
    <recommendedName>
        <fullName evidence="4">Lipoprotein</fullName>
    </recommendedName>
</protein>
<dbReference type="AlphaFoldDB" id="A0A1R4GH22"/>
<dbReference type="PROSITE" id="PS51257">
    <property type="entry name" value="PROKAR_LIPOPROTEIN"/>
    <property type="match status" value="1"/>
</dbReference>
<accession>A0A1R4GH22</accession>
<proteinExistence type="predicted"/>
<feature type="signal peptide" evidence="1">
    <location>
        <begin position="1"/>
        <end position="27"/>
    </location>
</feature>
<organism evidence="2 3">
    <name type="scientific">Brevundimonas diminuta 3F5N</name>
    <dbReference type="NCBI Taxonomy" id="1255603"/>
    <lineage>
        <taxon>Bacteria</taxon>
        <taxon>Pseudomonadati</taxon>
        <taxon>Pseudomonadota</taxon>
        <taxon>Alphaproteobacteria</taxon>
        <taxon>Caulobacterales</taxon>
        <taxon>Caulobacteraceae</taxon>
        <taxon>Brevundimonas</taxon>
    </lineage>
</organism>
<gene>
    <name evidence="2" type="ORF">FM111_12735</name>
</gene>
<dbReference type="RefSeq" id="WP_087141350.1">
    <property type="nucleotide sequence ID" value="NZ_FUIE01000068.1"/>
</dbReference>
<dbReference type="OrthoDB" id="1524207at2"/>
<dbReference type="Proteomes" id="UP000195766">
    <property type="component" value="Unassembled WGS sequence"/>
</dbReference>
<evidence type="ECO:0000313" key="2">
    <source>
        <dbReference type="EMBL" id="SJM67458.1"/>
    </source>
</evidence>
<keyword evidence="1" id="KW-0732">Signal</keyword>
<evidence type="ECO:0008006" key="4">
    <source>
        <dbReference type="Google" id="ProtNLM"/>
    </source>
</evidence>
<sequence>MKTPDFKPAHALSVAVIAAGLTLSACSSEPAAPAATPDAAAAAATAQDAFFANLTELCGQRFEGKVVTTEAADSDFVGKRLLMHVRDCSKDEIRIPFWVGEDRSRTWVVTRTESGLRLKHDHRQPDGKTDPLHWYGGDTVNEGTAERQEFPVDQESIDLFNAQDASVSTTNVWAMEVHPKQTFAYELRRPNRHFRVDFDLTKPVAE</sequence>
<feature type="chain" id="PRO_5012616454" description="Lipoprotein" evidence="1">
    <location>
        <begin position="28"/>
        <end position="206"/>
    </location>
</feature>
<dbReference type="EMBL" id="FUIE01000068">
    <property type="protein sequence ID" value="SJM67458.1"/>
    <property type="molecule type" value="Genomic_DNA"/>
</dbReference>